<gene>
    <name evidence="3" type="ORF">GM661_06610</name>
</gene>
<dbReference type="KEGG" id="ifn:GM661_06610"/>
<sequence length="113" mass="13339">MDTNKLLEFKKSVEKEKDNLFNFWIENAVDEENDGFYGEIANEGKVNYTADKSLILNTRILWSFSNAYREDKKEEYLAMAKRVASYSLNNFWDQEYGGFYWLLDYQGKVATIS</sequence>
<dbReference type="GO" id="GO:0016853">
    <property type="term" value="F:isomerase activity"/>
    <property type="evidence" value="ECO:0007669"/>
    <property type="project" value="UniProtKB-KW"/>
</dbReference>
<accession>A0A8A7KE24</accession>
<comment type="similarity">
    <text evidence="1">Belongs to the N-acylglucosamine 2-epimerase family.</text>
</comment>
<evidence type="ECO:0000256" key="1">
    <source>
        <dbReference type="ARBA" id="ARBA00008558"/>
    </source>
</evidence>
<dbReference type="RefSeq" id="WP_230869300.1">
    <property type="nucleotide sequence ID" value="NZ_CP046640.1"/>
</dbReference>
<dbReference type="Pfam" id="PF07221">
    <property type="entry name" value="GlcNAc_2-epim"/>
    <property type="match status" value="1"/>
</dbReference>
<evidence type="ECO:0000313" key="4">
    <source>
        <dbReference type="Proteomes" id="UP000665020"/>
    </source>
</evidence>
<dbReference type="InterPro" id="IPR010819">
    <property type="entry name" value="AGE/CE"/>
</dbReference>
<evidence type="ECO:0000256" key="2">
    <source>
        <dbReference type="ARBA" id="ARBA00023235"/>
    </source>
</evidence>
<dbReference type="Proteomes" id="UP000665020">
    <property type="component" value="Chromosome"/>
</dbReference>
<dbReference type="InterPro" id="IPR008928">
    <property type="entry name" value="6-hairpin_glycosidase_sf"/>
</dbReference>
<keyword evidence="2" id="KW-0413">Isomerase</keyword>
<dbReference type="AlphaFoldDB" id="A0A8A7KE24"/>
<proteinExistence type="inferred from homology"/>
<dbReference type="PANTHER" id="PTHR15108">
    <property type="entry name" value="N-ACYLGLUCOSAMINE-2-EPIMERASE"/>
    <property type="match status" value="1"/>
</dbReference>
<evidence type="ECO:0008006" key="5">
    <source>
        <dbReference type="Google" id="ProtNLM"/>
    </source>
</evidence>
<evidence type="ECO:0000313" key="3">
    <source>
        <dbReference type="EMBL" id="QTL97679.1"/>
    </source>
</evidence>
<reference evidence="3" key="1">
    <citation type="submission" date="2019-12" db="EMBL/GenBank/DDBJ databases">
        <authorList>
            <person name="zhang j."/>
            <person name="sun C.M."/>
        </authorList>
    </citation>
    <scope>NUCLEOTIDE SEQUENCE</scope>
    <source>
        <strain evidence="3">NS-1</strain>
    </source>
</reference>
<keyword evidence="4" id="KW-1185">Reference proteome</keyword>
<organism evidence="3 4">
    <name type="scientific">Iocasia fonsfrigidae</name>
    <dbReference type="NCBI Taxonomy" id="2682810"/>
    <lineage>
        <taxon>Bacteria</taxon>
        <taxon>Bacillati</taxon>
        <taxon>Bacillota</taxon>
        <taxon>Clostridia</taxon>
        <taxon>Halanaerobiales</taxon>
        <taxon>Halanaerobiaceae</taxon>
        <taxon>Iocasia</taxon>
    </lineage>
</organism>
<dbReference type="InterPro" id="IPR012341">
    <property type="entry name" value="6hp_glycosidase-like_sf"/>
</dbReference>
<dbReference type="GO" id="GO:0005975">
    <property type="term" value="P:carbohydrate metabolic process"/>
    <property type="evidence" value="ECO:0007669"/>
    <property type="project" value="InterPro"/>
</dbReference>
<protein>
    <recommendedName>
        <fullName evidence="5">N-acyl-D-glucosamine 2-epimerase</fullName>
    </recommendedName>
</protein>
<dbReference type="EMBL" id="CP046640">
    <property type="protein sequence ID" value="QTL97679.1"/>
    <property type="molecule type" value="Genomic_DNA"/>
</dbReference>
<name>A0A8A7KE24_9FIRM</name>
<dbReference type="SUPFAM" id="SSF48208">
    <property type="entry name" value="Six-hairpin glycosidases"/>
    <property type="match status" value="1"/>
</dbReference>
<dbReference type="Gene3D" id="1.50.10.10">
    <property type="match status" value="1"/>
</dbReference>